<comment type="caution">
    <text evidence="2">The sequence shown here is derived from an EMBL/GenBank/DDBJ whole genome shotgun (WGS) entry which is preliminary data.</text>
</comment>
<dbReference type="EMBL" id="JAAZSQ010000007">
    <property type="protein sequence ID" value="NKX54683.1"/>
    <property type="molecule type" value="Genomic_DNA"/>
</dbReference>
<reference evidence="2 3" key="1">
    <citation type="submission" date="2020-04" db="EMBL/GenBank/DDBJ databases">
        <title>Arthrobacter sp. nov.</title>
        <authorList>
            <person name="Liu S."/>
        </authorList>
    </citation>
    <scope>NUCLEOTIDE SEQUENCE [LARGE SCALE GENOMIC DNA]</scope>
    <source>
        <strain evidence="2 3">E918</strain>
    </source>
</reference>
<gene>
    <name evidence="2" type="ORF">HGG74_09055</name>
</gene>
<organism evidence="2 3">
    <name type="scientific">Arthrobacter mobilis</name>
    <dbReference type="NCBI Taxonomy" id="2724944"/>
    <lineage>
        <taxon>Bacteria</taxon>
        <taxon>Bacillati</taxon>
        <taxon>Actinomycetota</taxon>
        <taxon>Actinomycetes</taxon>
        <taxon>Micrococcales</taxon>
        <taxon>Micrococcaceae</taxon>
        <taxon>Arthrobacter</taxon>
    </lineage>
</organism>
<feature type="transmembrane region" description="Helical" evidence="1">
    <location>
        <begin position="83"/>
        <end position="114"/>
    </location>
</feature>
<proteinExistence type="predicted"/>
<keyword evidence="1" id="KW-0812">Transmembrane</keyword>
<keyword evidence="1" id="KW-1133">Transmembrane helix</keyword>
<keyword evidence="1" id="KW-0472">Membrane</keyword>
<dbReference type="AlphaFoldDB" id="A0A7X6K6A5"/>
<dbReference type="RefSeq" id="WP_168486032.1">
    <property type="nucleotide sequence ID" value="NZ_JAAZSQ010000007.1"/>
</dbReference>
<feature type="transmembrane region" description="Helical" evidence="1">
    <location>
        <begin position="12"/>
        <end position="42"/>
    </location>
</feature>
<evidence type="ECO:0000313" key="3">
    <source>
        <dbReference type="Proteomes" id="UP000544090"/>
    </source>
</evidence>
<keyword evidence="3" id="KW-1185">Reference proteome</keyword>
<dbReference type="InterPro" id="IPR007403">
    <property type="entry name" value="DUF456"/>
</dbReference>
<dbReference type="PANTHER" id="PTHR39165:SF1">
    <property type="entry name" value="DUF456 DOMAIN-CONTAINING PROTEIN"/>
    <property type="match status" value="1"/>
</dbReference>
<feature type="transmembrane region" description="Helical" evidence="1">
    <location>
        <begin position="48"/>
        <end position="71"/>
    </location>
</feature>
<feature type="transmembrane region" description="Helical" evidence="1">
    <location>
        <begin position="141"/>
        <end position="164"/>
    </location>
</feature>
<accession>A0A7X6K6A5</accession>
<dbReference type="Proteomes" id="UP000544090">
    <property type="component" value="Unassembled WGS sequence"/>
</dbReference>
<evidence type="ECO:0000313" key="2">
    <source>
        <dbReference type="EMBL" id="NKX54683.1"/>
    </source>
</evidence>
<protein>
    <submittedName>
        <fullName evidence="2">DUF456 domain-containing protein</fullName>
    </submittedName>
</protein>
<dbReference type="PANTHER" id="PTHR39165">
    <property type="entry name" value="IG HYPOTHETICAL 17883"/>
    <property type="match status" value="1"/>
</dbReference>
<sequence length="165" mass="16943">MEAQIAATIVCGLLIAIGTLGVVVPVLPGLVTVAAGLLVWALVLQNTVGWVVFAVGLVFVAAGMLAGAVLTGRRLKERRIPNYSILVGVAAGIVGMFLLPVVGLFVGFAAGLLLSEFVRRRDFRAAASASAVALKAMGLGILAELGCAFVVGSVWTVGVILHFFL</sequence>
<dbReference type="Pfam" id="PF04306">
    <property type="entry name" value="DUF456"/>
    <property type="match status" value="1"/>
</dbReference>
<name>A0A7X6K6A5_9MICC</name>
<evidence type="ECO:0000256" key="1">
    <source>
        <dbReference type="SAM" id="Phobius"/>
    </source>
</evidence>